<dbReference type="RefSeq" id="XP_002111290.1">
    <property type="nucleotide sequence ID" value="XM_002111254.1"/>
</dbReference>
<dbReference type="eggNOG" id="KOG4325">
    <property type="taxonomic scope" value="Eukaryota"/>
</dbReference>
<feature type="compositionally biased region" description="Basic and acidic residues" evidence="2">
    <location>
        <begin position="16"/>
        <end position="28"/>
    </location>
</feature>
<dbReference type="Proteomes" id="UP000009022">
    <property type="component" value="Unassembled WGS sequence"/>
</dbReference>
<dbReference type="PANTHER" id="PTHR22959">
    <property type="entry name" value="PYM PROTEIN"/>
    <property type="match status" value="1"/>
</dbReference>
<dbReference type="PhylomeDB" id="B3RQT6"/>
<protein>
    <recommendedName>
        <fullName evidence="3">WIBG Mago-binding domain-containing protein</fullName>
    </recommendedName>
</protein>
<accession>B3RQT6</accession>
<reference evidence="4 5" key="1">
    <citation type="journal article" date="2008" name="Nature">
        <title>The Trichoplax genome and the nature of placozoans.</title>
        <authorList>
            <person name="Srivastava M."/>
            <person name="Begovic E."/>
            <person name="Chapman J."/>
            <person name="Putnam N.H."/>
            <person name="Hellsten U."/>
            <person name="Kawashima T."/>
            <person name="Kuo A."/>
            <person name="Mitros T."/>
            <person name="Salamov A."/>
            <person name="Carpenter M.L."/>
            <person name="Signorovitch A.Y."/>
            <person name="Moreno M.A."/>
            <person name="Kamm K."/>
            <person name="Grimwood J."/>
            <person name="Schmutz J."/>
            <person name="Shapiro H."/>
            <person name="Grigoriev I.V."/>
            <person name="Buss L.W."/>
            <person name="Schierwater B."/>
            <person name="Dellaporta S.L."/>
            <person name="Rokhsar D.S."/>
        </authorList>
    </citation>
    <scope>NUCLEOTIDE SEQUENCE [LARGE SCALE GENOMIC DNA]</scope>
    <source>
        <strain evidence="4 5">Grell-BS-1999</strain>
    </source>
</reference>
<keyword evidence="5" id="KW-1185">Reference proteome</keyword>
<dbReference type="PANTHER" id="PTHR22959:SF0">
    <property type="entry name" value="PARTNER OF Y14 AND MAGO"/>
    <property type="match status" value="1"/>
</dbReference>
<dbReference type="CTD" id="6751970"/>
<comment type="similarity">
    <text evidence="1">Belongs to the pym family.</text>
</comment>
<gene>
    <name evidence="4" type="ORF">TRIADDRAFT_22285</name>
</gene>
<dbReference type="AlphaFoldDB" id="B3RQT6"/>
<dbReference type="Pfam" id="PF09282">
    <property type="entry name" value="Mago-bind"/>
    <property type="match status" value="1"/>
</dbReference>
<organism evidence="4 5">
    <name type="scientific">Trichoplax adhaerens</name>
    <name type="common">Trichoplax reptans</name>
    <dbReference type="NCBI Taxonomy" id="10228"/>
    <lineage>
        <taxon>Eukaryota</taxon>
        <taxon>Metazoa</taxon>
        <taxon>Placozoa</taxon>
        <taxon>Uniplacotomia</taxon>
        <taxon>Trichoplacea</taxon>
        <taxon>Trichoplacidae</taxon>
        <taxon>Trichoplax</taxon>
    </lineage>
</organism>
<feature type="domain" description="WIBG Mago-binding" evidence="3">
    <location>
        <begin position="8"/>
        <end position="34"/>
    </location>
</feature>
<dbReference type="InterPro" id="IPR039333">
    <property type="entry name" value="PYM1"/>
</dbReference>
<dbReference type="SMART" id="SM01273">
    <property type="entry name" value="Mago-bind"/>
    <property type="match status" value="1"/>
</dbReference>
<dbReference type="EMBL" id="DS985243">
    <property type="protein sequence ID" value="EDV27294.1"/>
    <property type="molecule type" value="Genomic_DNA"/>
</dbReference>
<evidence type="ECO:0000259" key="3">
    <source>
        <dbReference type="SMART" id="SM01273"/>
    </source>
</evidence>
<dbReference type="OrthoDB" id="21625at2759"/>
<evidence type="ECO:0000256" key="1">
    <source>
        <dbReference type="ARBA" id="ARBA00009394"/>
    </source>
</evidence>
<proteinExistence type="inferred from homology"/>
<dbReference type="InterPro" id="IPR015362">
    <property type="entry name" value="WIBG_mago-bd"/>
</dbReference>
<sequence length="57" mass="6436">MATSNEKSAYSIPATKRPDGTWRKERKVKEGYVPQDEMATYESIGKKIVKNQSSSMP</sequence>
<name>B3RQT6_TRIAD</name>
<dbReference type="STRING" id="10228.B3RQT6"/>
<evidence type="ECO:0000256" key="2">
    <source>
        <dbReference type="SAM" id="MobiDB-lite"/>
    </source>
</evidence>
<evidence type="ECO:0000313" key="4">
    <source>
        <dbReference type="EMBL" id="EDV27294.1"/>
    </source>
</evidence>
<dbReference type="SUPFAM" id="SSF101931">
    <property type="entry name" value="Pym (Within the bgcn gene intron protein, WIBG), N-terminal domain"/>
    <property type="match status" value="1"/>
</dbReference>
<dbReference type="HOGENOM" id="CLU_074603_3_0_1"/>
<evidence type="ECO:0000313" key="5">
    <source>
        <dbReference type="Proteomes" id="UP000009022"/>
    </source>
</evidence>
<feature type="region of interest" description="Disordered" evidence="2">
    <location>
        <begin position="1"/>
        <end position="28"/>
    </location>
</feature>
<dbReference type="InterPro" id="IPR036348">
    <property type="entry name" value="WIBG_N_sf"/>
</dbReference>
<dbReference type="InParanoid" id="B3RQT6"/>
<dbReference type="KEGG" id="tad:TRIADDRAFT_22285"/>
<dbReference type="GeneID" id="6751970"/>
<feature type="non-terminal residue" evidence="4">
    <location>
        <position position="57"/>
    </location>
</feature>
<dbReference type="GO" id="GO:1903259">
    <property type="term" value="P:exon-exon junction complex disassembly"/>
    <property type="evidence" value="ECO:0007669"/>
    <property type="project" value="InterPro"/>
</dbReference>